<gene>
    <name evidence="3" type="ORF">LEN_0530</name>
</gene>
<evidence type="ECO:0000256" key="2">
    <source>
        <dbReference type="SAM" id="Phobius"/>
    </source>
</evidence>
<keyword evidence="2" id="KW-0472">Membrane</keyword>
<organism evidence="3 4">
    <name type="scientific">Lysobacter enzymogenes</name>
    <dbReference type="NCBI Taxonomy" id="69"/>
    <lineage>
        <taxon>Bacteria</taxon>
        <taxon>Pseudomonadati</taxon>
        <taxon>Pseudomonadota</taxon>
        <taxon>Gammaproteobacteria</taxon>
        <taxon>Lysobacterales</taxon>
        <taxon>Lysobacteraceae</taxon>
        <taxon>Lysobacter</taxon>
    </lineage>
</organism>
<keyword evidence="2" id="KW-0812">Transmembrane</keyword>
<reference evidence="3 4" key="1">
    <citation type="journal article" date="2017" name="DNA Res.">
        <title>Complete genome sequence and expression profile of the commercial lytic enzyme producer Lysobacter enzymogenes M497-1.</title>
        <authorList>
            <person name="Takami H."/>
            <person name="Toyoda A."/>
            <person name="Uchiyama I."/>
            <person name="Itoh T."/>
            <person name="Takaki Y."/>
            <person name="Arai W."/>
            <person name="Nishi S."/>
            <person name="Kawai M."/>
            <person name="Shinya K."/>
            <person name="Ikeda H."/>
        </authorList>
    </citation>
    <scope>NUCLEOTIDE SEQUENCE [LARGE SCALE GENOMIC DNA]</scope>
    <source>
        <strain evidence="3 4">M497-1</strain>
    </source>
</reference>
<feature type="region of interest" description="Disordered" evidence="1">
    <location>
        <begin position="88"/>
        <end position="115"/>
    </location>
</feature>
<dbReference type="Proteomes" id="UP000218824">
    <property type="component" value="Chromosome"/>
</dbReference>
<dbReference type="AlphaFoldDB" id="A0AAU9ACY1"/>
<dbReference type="KEGG" id="lem:LEN_0530"/>
<evidence type="ECO:0000256" key="1">
    <source>
        <dbReference type="SAM" id="MobiDB-lite"/>
    </source>
</evidence>
<feature type="compositionally biased region" description="Basic and acidic residues" evidence="1">
    <location>
        <begin position="88"/>
        <end position="97"/>
    </location>
</feature>
<keyword evidence="2" id="KW-1133">Transmembrane helix</keyword>
<accession>A0AAU9ACY1</accession>
<name>A0AAU9ACY1_LYSEN</name>
<protein>
    <recommendedName>
        <fullName evidence="5">Zinc ribbon domain-containing protein</fullName>
    </recommendedName>
</protein>
<feature type="transmembrane region" description="Helical" evidence="2">
    <location>
        <begin position="40"/>
        <end position="61"/>
    </location>
</feature>
<evidence type="ECO:0000313" key="3">
    <source>
        <dbReference type="EMBL" id="BAV96017.1"/>
    </source>
</evidence>
<proteinExistence type="predicted"/>
<sequence length="305" mass="33490">MASNLCGNCKRALDRARTCPNCGWTSPAAQPRAPRSNTAVLLFALGAAVLVVSIPFCYGVYQGYSGFNTATAERRELVARRNDRFVSDAQAEKEDRAPAAPSSVPSRSQTRAAGNEKELQLGLNAIYREEGPLAQQAQARVYARIDELQLDQVLEAKRLTSPADIADGRERLRRYRELLDELVRLRVEHRAILGQRLRTLAGDLPSGQLVLQGFESAGREISVLETQTDDNRRAMADAFAALLQFAATHQDRMTAQGDQLAFYEQADADAYGRLIGVLASTQEVESALAEQRRAESVKLRDAAAL</sequence>
<evidence type="ECO:0000313" key="4">
    <source>
        <dbReference type="Proteomes" id="UP000218824"/>
    </source>
</evidence>
<evidence type="ECO:0008006" key="5">
    <source>
        <dbReference type="Google" id="ProtNLM"/>
    </source>
</evidence>
<dbReference type="EMBL" id="AP014940">
    <property type="protein sequence ID" value="BAV96017.1"/>
    <property type="molecule type" value="Genomic_DNA"/>
</dbReference>